<dbReference type="PANTHER" id="PTHR32552:SF85">
    <property type="entry name" value="BLL7968 PROTEIN"/>
    <property type="match status" value="1"/>
</dbReference>
<dbReference type="GO" id="GO:0038023">
    <property type="term" value="F:signaling receptor activity"/>
    <property type="evidence" value="ECO:0007669"/>
    <property type="project" value="InterPro"/>
</dbReference>
<dbReference type="InterPro" id="IPR036942">
    <property type="entry name" value="Beta-barrel_TonB_sf"/>
</dbReference>
<evidence type="ECO:0000256" key="10">
    <source>
        <dbReference type="PROSITE-ProRule" id="PRU01360"/>
    </source>
</evidence>
<keyword evidence="4 10" id="KW-1134">Transmembrane beta strand</keyword>
<feature type="domain" description="TonB-dependent receptor-like beta-barrel" evidence="13">
    <location>
        <begin position="258"/>
        <end position="705"/>
    </location>
</feature>
<dbReference type="InterPro" id="IPR010105">
    <property type="entry name" value="TonB_sidphr_rcpt"/>
</dbReference>
<feature type="chain" id="PRO_5012600723" evidence="12">
    <location>
        <begin position="50"/>
        <end position="741"/>
    </location>
</feature>
<evidence type="ECO:0000256" key="2">
    <source>
        <dbReference type="ARBA" id="ARBA00009810"/>
    </source>
</evidence>
<name>A0A217ECY4_9GAMM</name>
<sequence length="741" mass="82049">MHFFIDNENNYLYIFGKFKIRFVKLMAHFMRYRLSVLSASLLVISSAYADEQAVLPTITASADQNQMSYAAKQDQSTLRTQQKNLDIPQTVNVVSSKFISDYNPANLDNALTQVSGITQGNTLAGTQDTIMKRGFGDNRDGSVMVNGLPIVQGRVMNAAVSQVEVLKGPASLLYGIMDPGGVVNVVTKKPQKQQSTLLSIYGSSYERSKNGGGATVDTTGQIGTSDFSYRLIADASRKDYWRSFGHIEQQLIAPSLQWEHGATKVNVSYQYRNFDVPFDRSTIVDRFGTGKVLPISKYTRLDQSSNQMSGEDHLAQLTIDHQLNEQWLLHGGYSYNRETYDAGQMRVVPGSLNTTTNTLKRSNDATTGALSVASVGQLYLNGQMTLFGLRHDLQVGAESSYVKYYRKDLWRTTAANQKTINYNTLAGTNLTTSSSIDPASSDQTNKLHTYGMYIQDSVYLTDQWIAVLGARYTHWQQTAGRGRPFALNTNTDDGKWLPRAGLVYKINDQASVYASYTESLKPSWTIAPLKTQLTSDVPPEESKSYEIGFKYELDSRLSANLAVYDIKKTNIIDNDTITNVSTAQDARSRGVELDISGRLTDKLDAILTYAYTDAKVTASTNATAVGKNLPNVAKNTASLSLTYDYGQLGLGNLRLGTSGNYVGDRPGDDSNNFKLPNYTLVNAFVSYDTKLYGQAINLKFNVNNIFDKDYLTATTMADTAAYLNVSRGDSREYMLRATMKF</sequence>
<organism evidence="15 16">
    <name type="scientific">Acinetobacter apis</name>
    <dbReference type="NCBI Taxonomy" id="1229165"/>
    <lineage>
        <taxon>Bacteria</taxon>
        <taxon>Pseudomonadati</taxon>
        <taxon>Pseudomonadota</taxon>
        <taxon>Gammaproteobacteria</taxon>
        <taxon>Moraxellales</taxon>
        <taxon>Moraxellaceae</taxon>
        <taxon>Acinetobacter</taxon>
    </lineage>
</organism>
<dbReference type="InterPro" id="IPR037066">
    <property type="entry name" value="Plug_dom_sf"/>
</dbReference>
<evidence type="ECO:0000256" key="8">
    <source>
        <dbReference type="ARBA" id="ARBA00023170"/>
    </source>
</evidence>
<dbReference type="InterPro" id="IPR000531">
    <property type="entry name" value="Beta-barrel_TonB"/>
</dbReference>
<keyword evidence="3 10" id="KW-0813">Transport</keyword>
<dbReference type="Proteomes" id="UP000243463">
    <property type="component" value="Unassembled WGS sequence"/>
</dbReference>
<evidence type="ECO:0000256" key="9">
    <source>
        <dbReference type="ARBA" id="ARBA00023237"/>
    </source>
</evidence>
<dbReference type="GO" id="GO:0009279">
    <property type="term" value="C:cell outer membrane"/>
    <property type="evidence" value="ECO:0007669"/>
    <property type="project" value="UniProtKB-SubCell"/>
</dbReference>
<evidence type="ECO:0000256" key="7">
    <source>
        <dbReference type="ARBA" id="ARBA00023136"/>
    </source>
</evidence>
<keyword evidence="5 10" id="KW-0812">Transmembrane</keyword>
<dbReference type="PANTHER" id="PTHR32552">
    <property type="entry name" value="FERRICHROME IRON RECEPTOR-RELATED"/>
    <property type="match status" value="1"/>
</dbReference>
<evidence type="ECO:0000256" key="3">
    <source>
        <dbReference type="ARBA" id="ARBA00022448"/>
    </source>
</evidence>
<dbReference type="Pfam" id="PF00593">
    <property type="entry name" value="TonB_dep_Rec_b-barrel"/>
    <property type="match status" value="1"/>
</dbReference>
<keyword evidence="7 10" id="KW-0472">Membrane</keyword>
<dbReference type="SUPFAM" id="SSF56935">
    <property type="entry name" value="Porins"/>
    <property type="match status" value="1"/>
</dbReference>
<accession>A0A217ECY4</accession>
<evidence type="ECO:0000256" key="12">
    <source>
        <dbReference type="SAM" id="SignalP"/>
    </source>
</evidence>
<feature type="signal peptide" evidence="12">
    <location>
        <begin position="1"/>
        <end position="49"/>
    </location>
</feature>
<keyword evidence="9 10" id="KW-0998">Cell outer membrane</keyword>
<keyword evidence="16" id="KW-1185">Reference proteome</keyword>
<dbReference type="InterPro" id="IPR012910">
    <property type="entry name" value="Plug_dom"/>
</dbReference>
<evidence type="ECO:0000256" key="1">
    <source>
        <dbReference type="ARBA" id="ARBA00004571"/>
    </source>
</evidence>
<evidence type="ECO:0000256" key="11">
    <source>
        <dbReference type="RuleBase" id="RU003357"/>
    </source>
</evidence>
<dbReference type="AlphaFoldDB" id="A0A217ECY4"/>
<dbReference type="Gene3D" id="2.170.130.10">
    <property type="entry name" value="TonB-dependent receptor, plug domain"/>
    <property type="match status" value="1"/>
</dbReference>
<dbReference type="EMBL" id="FZLN01000001">
    <property type="protein sequence ID" value="SNQ28321.1"/>
    <property type="molecule type" value="Genomic_DNA"/>
</dbReference>
<evidence type="ECO:0000256" key="5">
    <source>
        <dbReference type="ARBA" id="ARBA00022692"/>
    </source>
</evidence>
<keyword evidence="12" id="KW-0732">Signal</keyword>
<evidence type="ECO:0000259" key="13">
    <source>
        <dbReference type="Pfam" id="PF00593"/>
    </source>
</evidence>
<evidence type="ECO:0000259" key="14">
    <source>
        <dbReference type="Pfam" id="PF07715"/>
    </source>
</evidence>
<reference evidence="16" key="1">
    <citation type="submission" date="2017-06" db="EMBL/GenBank/DDBJ databases">
        <authorList>
            <person name="Varghese N."/>
            <person name="Submissions S."/>
        </authorList>
    </citation>
    <scope>NUCLEOTIDE SEQUENCE [LARGE SCALE GENOMIC DNA]</scope>
    <source>
        <strain evidence="16">ANC 5114</strain>
    </source>
</reference>
<evidence type="ECO:0000313" key="15">
    <source>
        <dbReference type="EMBL" id="SNQ28321.1"/>
    </source>
</evidence>
<evidence type="ECO:0000256" key="4">
    <source>
        <dbReference type="ARBA" id="ARBA00022452"/>
    </source>
</evidence>
<protein>
    <submittedName>
        <fullName evidence="15">Iron complex outermembrane recepter protein</fullName>
    </submittedName>
</protein>
<dbReference type="CDD" id="cd01347">
    <property type="entry name" value="ligand_gated_channel"/>
    <property type="match status" value="1"/>
</dbReference>
<dbReference type="PROSITE" id="PS52016">
    <property type="entry name" value="TONB_DEPENDENT_REC_3"/>
    <property type="match status" value="1"/>
</dbReference>
<evidence type="ECO:0000313" key="16">
    <source>
        <dbReference type="Proteomes" id="UP000243463"/>
    </source>
</evidence>
<comment type="subcellular location">
    <subcellularLocation>
        <location evidence="1 10">Cell outer membrane</location>
        <topology evidence="1 10">Multi-pass membrane protein</topology>
    </subcellularLocation>
</comment>
<gene>
    <name evidence="15" type="ORF">SAMN05444584_0237</name>
</gene>
<dbReference type="GO" id="GO:0015891">
    <property type="term" value="P:siderophore transport"/>
    <property type="evidence" value="ECO:0007669"/>
    <property type="project" value="InterPro"/>
</dbReference>
<keyword evidence="6 11" id="KW-0798">TonB box</keyword>
<dbReference type="Pfam" id="PF07715">
    <property type="entry name" value="Plug"/>
    <property type="match status" value="1"/>
</dbReference>
<keyword evidence="8" id="KW-0675">Receptor</keyword>
<feature type="domain" description="TonB-dependent receptor plug" evidence="14">
    <location>
        <begin position="85"/>
        <end position="182"/>
    </location>
</feature>
<dbReference type="Gene3D" id="2.40.170.20">
    <property type="entry name" value="TonB-dependent receptor, beta-barrel domain"/>
    <property type="match status" value="1"/>
</dbReference>
<dbReference type="NCBIfam" id="TIGR01783">
    <property type="entry name" value="TonB-siderophor"/>
    <property type="match status" value="1"/>
</dbReference>
<dbReference type="InterPro" id="IPR039426">
    <property type="entry name" value="TonB-dep_rcpt-like"/>
</dbReference>
<dbReference type="GO" id="GO:0015344">
    <property type="term" value="F:siderophore uptake transmembrane transporter activity"/>
    <property type="evidence" value="ECO:0007669"/>
    <property type="project" value="TreeGrafter"/>
</dbReference>
<proteinExistence type="inferred from homology"/>
<comment type="similarity">
    <text evidence="2 10 11">Belongs to the TonB-dependent receptor family.</text>
</comment>
<evidence type="ECO:0000256" key="6">
    <source>
        <dbReference type="ARBA" id="ARBA00023077"/>
    </source>
</evidence>